<reference evidence="4 5" key="1">
    <citation type="submission" date="2019-09" db="EMBL/GenBank/DDBJ databases">
        <authorList>
            <person name="Ou C."/>
        </authorList>
    </citation>
    <scope>NUCLEOTIDE SEQUENCE [LARGE SCALE GENOMIC DNA]</scope>
    <source>
        <strain evidence="4">S2</strain>
        <tissue evidence="4">Leaf</tissue>
    </source>
</reference>
<keyword evidence="2" id="KW-0539">Nucleus</keyword>
<evidence type="ECO:0000256" key="3">
    <source>
        <dbReference type="SAM" id="MobiDB-lite"/>
    </source>
</evidence>
<proteinExistence type="predicted"/>
<dbReference type="EMBL" id="SMOL01000695">
    <property type="protein sequence ID" value="KAB2603266.1"/>
    <property type="molecule type" value="Genomic_DNA"/>
</dbReference>
<dbReference type="FunFam" id="1.25.40.10:FF:000431">
    <property type="entry name" value="Tetratricopeptide repeat (TPR)-like superfamily protein"/>
    <property type="match status" value="1"/>
</dbReference>
<reference evidence="4 5" key="3">
    <citation type="submission" date="2019-11" db="EMBL/GenBank/DDBJ databases">
        <title>A de novo genome assembly of a pear dwarfing rootstock.</title>
        <authorList>
            <person name="Wang F."/>
            <person name="Wang J."/>
            <person name="Li S."/>
            <person name="Zhang Y."/>
            <person name="Fang M."/>
            <person name="Ma L."/>
            <person name="Zhao Y."/>
            <person name="Jiang S."/>
        </authorList>
    </citation>
    <scope>NUCLEOTIDE SEQUENCE [LARGE SCALE GENOMIC DNA]</scope>
    <source>
        <strain evidence="4">S2</strain>
        <tissue evidence="4">Leaf</tissue>
    </source>
</reference>
<gene>
    <name evidence="4" type="ORF">D8674_004271</name>
</gene>
<dbReference type="GO" id="GO:0006325">
    <property type="term" value="P:chromatin organization"/>
    <property type="evidence" value="ECO:0007669"/>
    <property type="project" value="InterPro"/>
</dbReference>
<accession>A0A5N5FJE7</accession>
<evidence type="ECO:0000313" key="4">
    <source>
        <dbReference type="EMBL" id="KAB2603266.1"/>
    </source>
</evidence>
<protein>
    <submittedName>
        <fullName evidence="4">Uncharacterized protein</fullName>
    </submittedName>
</protein>
<dbReference type="InterPro" id="IPR011990">
    <property type="entry name" value="TPR-like_helical_dom_sf"/>
</dbReference>
<dbReference type="Gene3D" id="1.25.40.10">
    <property type="entry name" value="Tetratricopeptide repeat domain"/>
    <property type="match status" value="1"/>
</dbReference>
<reference evidence="5" key="2">
    <citation type="submission" date="2019-10" db="EMBL/GenBank/DDBJ databases">
        <title>A de novo genome assembly of a pear dwarfing rootstock.</title>
        <authorList>
            <person name="Wang F."/>
            <person name="Wang J."/>
            <person name="Li S."/>
            <person name="Zhang Y."/>
            <person name="Fang M."/>
            <person name="Ma L."/>
            <person name="Zhao Y."/>
            <person name="Jiang S."/>
        </authorList>
    </citation>
    <scope>NUCLEOTIDE SEQUENCE [LARGE SCALE GENOMIC DNA]</scope>
</reference>
<dbReference type="InterPro" id="IPR033053">
    <property type="entry name" value="Hir3/CABIN1"/>
</dbReference>
<dbReference type="OrthoDB" id="77564at2759"/>
<comment type="caution">
    <text evidence="4">The sequence shown here is derived from an EMBL/GenBank/DDBJ whole genome shotgun (WGS) entry which is preliminary data.</text>
</comment>
<evidence type="ECO:0000313" key="5">
    <source>
        <dbReference type="Proteomes" id="UP000327157"/>
    </source>
</evidence>
<dbReference type="GO" id="GO:0031491">
    <property type="term" value="F:nucleosome binding"/>
    <property type="evidence" value="ECO:0007669"/>
    <property type="project" value="TreeGrafter"/>
</dbReference>
<dbReference type="AlphaFoldDB" id="A0A5N5FJE7"/>
<feature type="region of interest" description="Disordered" evidence="3">
    <location>
        <begin position="918"/>
        <end position="943"/>
    </location>
</feature>
<evidence type="ECO:0000256" key="2">
    <source>
        <dbReference type="ARBA" id="ARBA00023242"/>
    </source>
</evidence>
<organism evidence="4 5">
    <name type="scientific">Pyrus ussuriensis x Pyrus communis</name>
    <dbReference type="NCBI Taxonomy" id="2448454"/>
    <lineage>
        <taxon>Eukaryota</taxon>
        <taxon>Viridiplantae</taxon>
        <taxon>Streptophyta</taxon>
        <taxon>Embryophyta</taxon>
        <taxon>Tracheophyta</taxon>
        <taxon>Spermatophyta</taxon>
        <taxon>Magnoliopsida</taxon>
        <taxon>eudicotyledons</taxon>
        <taxon>Gunneridae</taxon>
        <taxon>Pentapetalae</taxon>
        <taxon>rosids</taxon>
        <taxon>fabids</taxon>
        <taxon>Rosales</taxon>
        <taxon>Rosaceae</taxon>
        <taxon>Amygdaloideae</taxon>
        <taxon>Maleae</taxon>
        <taxon>Pyrus</taxon>
    </lineage>
</organism>
<dbReference type="PANTHER" id="PTHR15502:SF7">
    <property type="entry name" value="CALCINEURIN-BINDING PROTEIN CABIN-1"/>
    <property type="match status" value="1"/>
</dbReference>
<dbReference type="SUPFAM" id="SSF48452">
    <property type="entry name" value="TPR-like"/>
    <property type="match status" value="1"/>
</dbReference>
<sequence>MLFQFSIAAINDTESKGKWEPLAPTKEAQACLSLSLSTFSVTEFHLSQTYHEGLHKLQVKEYKKAVELLESVLKDPLIENAQVGGSVSDCHLLQLRFLALKNLANVYLQQGSAYYENALRSYLQAVEIDIKDSVVWNQLGTLSCSMGSLSISHWAFEQGLICSPNNWNCMEKLLEVLIAIGDEVACLSVAELILRHWPSHSRALHVKRTIEESEPVPFAPREEGAASKKLKQIIDLNLAEASWAALVDALLDILLPLNGCQSEMGDAKSYRSGDVRLILHLPPSSESTIGFEERKGFNLSPISGNAVFGDCNTERTGVVIEKATNFLDFQPQERRSTRLERLRSRKPGKEDIEFANGKDQAKAVLQYLEPFVAGRSGSKDSGHSSVSCPDQANPWDTEYGDVSRFIKKTSNNYGAFHVAHLLLEDAASRGLLYQDAFVKFLELERITRNWGKDRSPECCLFLAELYYDLGSLSSDVSRLSEFMSEASYHLCKIIESVAVEDECIFGLKRFFGADGISVNTSVCQDVSLGGSLTSNSSFWVRFFWLSGRLSVLDGNKEKAHQEFCISLSLLEKKENTNDSQCVIRLPYCKVVKELTIYRILHEINILKVDFLMEKTLGEMIEKEMYMECMSLLVPLLFATKNAPPDALPLRLADKGGEEITSVELSALDILIKACEKTKPMDVDVYLNCHQRKLQILMAAAGIDECLDSCKSLLLKSGSNTRYASDIDTKESASKQCWNLLVAEEVKAISQCVSQVKNLIDQSGASDTIPMGSIGDMQCLLLSVMYNVASIFLSKKSSDLANTDQIERSCFIEASIAFCKIQHLNAMINVKTQVDLIVTMHDLLAEYGLCCAGKGGEVEEGTFLKFAIKHLLALDMKFKSNVNSSNQETTQSSEQLCLNCPAKMSLKESKSDTDLEMVHTGTDDTSAVGKDASEGIPSKSTSLENAVDKDSMELEDGKQHVDGSDSSYEDELVVHKNTSPGDYQTKEQCADVFQYILPYAKASSRTGLVKVRRVLRAIRKHFPQPPEDVLAGNAIDKFLDDPHLCEDKLSEEAGSDGFLETVTKIILLDARTLNNRRHHQLGVVLLNNCSSEPYLDVYCNLYYFLALSEEMNATDKWPGFVLTKEGEEFVQHNARLFKYDLLYNPLRFESWQRLRNIHDEEVDLLLNDGSKHINVAGWRKNATLPQRSEIHELLALVYYDSLQSVVPCYDQRTVLPVKDTAWTMFCEGCSMDDVLEV</sequence>
<evidence type="ECO:0000256" key="1">
    <source>
        <dbReference type="ARBA" id="ARBA00004123"/>
    </source>
</evidence>
<name>A0A5N5FJE7_9ROSA</name>
<dbReference type="PANTHER" id="PTHR15502">
    <property type="entry name" value="CALCINEURIN-BINDING PROTEIN CABIN 1-RELATED"/>
    <property type="match status" value="1"/>
</dbReference>
<comment type="subcellular location">
    <subcellularLocation>
        <location evidence="1">Nucleus</location>
    </subcellularLocation>
</comment>
<dbReference type="GO" id="GO:0005634">
    <property type="term" value="C:nucleus"/>
    <property type="evidence" value="ECO:0007669"/>
    <property type="project" value="UniProtKB-SubCell"/>
</dbReference>
<keyword evidence="5" id="KW-1185">Reference proteome</keyword>
<dbReference type="Proteomes" id="UP000327157">
    <property type="component" value="Chromosome 10"/>
</dbReference>